<name>A0ABC8RUA7_9AQUA</name>
<evidence type="ECO:0000313" key="2">
    <source>
        <dbReference type="Proteomes" id="UP001642360"/>
    </source>
</evidence>
<comment type="caution">
    <text evidence="1">The sequence shown here is derived from an EMBL/GenBank/DDBJ whole genome shotgun (WGS) entry which is preliminary data.</text>
</comment>
<keyword evidence="2" id="KW-1185">Reference proteome</keyword>
<protein>
    <submittedName>
        <fullName evidence="1">Uncharacterized protein</fullName>
    </submittedName>
</protein>
<dbReference type="AlphaFoldDB" id="A0ABC8RUA7"/>
<sequence>MPCKRRGGTKLLPGALGTEGVGAEDVGETLGARADAISKLGDAVVSYVSGQLGDAHGVGGDASGPFGYARGYNACRGIGPSKFTTSVEVLGDAMVVWAMAVRDAFGGGAVERLKALGAGAWLMPRTRSGRRQEGLELTQGLLLALLLLG</sequence>
<dbReference type="EMBL" id="CAUOFW020001763">
    <property type="protein sequence ID" value="CAK9148565.1"/>
    <property type="molecule type" value="Genomic_DNA"/>
</dbReference>
<proteinExistence type="predicted"/>
<evidence type="ECO:0000313" key="1">
    <source>
        <dbReference type="EMBL" id="CAK9148565.1"/>
    </source>
</evidence>
<dbReference type="Proteomes" id="UP001642360">
    <property type="component" value="Unassembled WGS sequence"/>
</dbReference>
<gene>
    <name evidence="1" type="ORF">ILEXP_LOCUS16521</name>
</gene>
<reference evidence="1 2" key="1">
    <citation type="submission" date="2024-02" db="EMBL/GenBank/DDBJ databases">
        <authorList>
            <person name="Vignale AGUSTIN F."/>
            <person name="Sosa J E."/>
            <person name="Modenutti C."/>
        </authorList>
    </citation>
    <scope>NUCLEOTIDE SEQUENCE [LARGE SCALE GENOMIC DNA]</scope>
</reference>
<organism evidence="1 2">
    <name type="scientific">Ilex paraguariensis</name>
    <name type="common">yerba mate</name>
    <dbReference type="NCBI Taxonomy" id="185542"/>
    <lineage>
        <taxon>Eukaryota</taxon>
        <taxon>Viridiplantae</taxon>
        <taxon>Streptophyta</taxon>
        <taxon>Embryophyta</taxon>
        <taxon>Tracheophyta</taxon>
        <taxon>Spermatophyta</taxon>
        <taxon>Magnoliopsida</taxon>
        <taxon>eudicotyledons</taxon>
        <taxon>Gunneridae</taxon>
        <taxon>Pentapetalae</taxon>
        <taxon>asterids</taxon>
        <taxon>campanulids</taxon>
        <taxon>Aquifoliales</taxon>
        <taxon>Aquifoliaceae</taxon>
        <taxon>Ilex</taxon>
    </lineage>
</organism>
<accession>A0ABC8RUA7</accession>